<name>A0A8X8Z5S0_SALSN</name>
<dbReference type="GO" id="GO:0000166">
    <property type="term" value="F:nucleotide binding"/>
    <property type="evidence" value="ECO:0007669"/>
    <property type="project" value="InterPro"/>
</dbReference>
<dbReference type="InterPro" id="IPR010997">
    <property type="entry name" value="HRDC-like_sf"/>
</dbReference>
<dbReference type="InterPro" id="IPR045222">
    <property type="entry name" value="Rpb4-like"/>
</dbReference>
<evidence type="ECO:0000256" key="1">
    <source>
        <dbReference type="ARBA" id="ARBA00004123"/>
    </source>
</evidence>
<gene>
    <name evidence="4" type="ORF">SASPL_146647</name>
</gene>
<feature type="compositionally biased region" description="Polar residues" evidence="3">
    <location>
        <begin position="106"/>
        <end position="119"/>
    </location>
</feature>
<dbReference type="GO" id="GO:0030880">
    <property type="term" value="C:RNA polymerase complex"/>
    <property type="evidence" value="ECO:0007669"/>
    <property type="project" value="InterPro"/>
</dbReference>
<keyword evidence="2" id="KW-0539">Nucleus</keyword>
<evidence type="ECO:0000256" key="2">
    <source>
        <dbReference type="ARBA" id="ARBA00023242"/>
    </source>
</evidence>
<feature type="region of interest" description="Disordered" evidence="3">
    <location>
        <begin position="1"/>
        <end position="51"/>
    </location>
</feature>
<dbReference type="EMBL" id="PNBA02000018">
    <property type="protein sequence ID" value="KAG6392428.1"/>
    <property type="molecule type" value="Genomic_DNA"/>
</dbReference>
<dbReference type="InterPro" id="IPR005574">
    <property type="entry name" value="Rpb4/RPC9"/>
</dbReference>
<dbReference type="Pfam" id="PF03874">
    <property type="entry name" value="RNA_pol_Rpb4"/>
    <property type="match status" value="1"/>
</dbReference>
<dbReference type="AlphaFoldDB" id="A0A8X8Z5S0"/>
<proteinExistence type="predicted"/>
<reference evidence="4" key="2">
    <citation type="submission" date="2020-08" db="EMBL/GenBank/DDBJ databases">
        <title>Plant Genome Project.</title>
        <authorList>
            <person name="Zhang R.-G."/>
        </authorList>
    </citation>
    <scope>NUCLEOTIDE SEQUENCE</scope>
    <source>
        <strain evidence="4">Huo1</strain>
        <tissue evidence="4">Leaf</tissue>
    </source>
</reference>
<dbReference type="Gene3D" id="1.20.1250.40">
    <property type="match status" value="1"/>
</dbReference>
<reference evidence="4" key="1">
    <citation type="submission" date="2018-01" db="EMBL/GenBank/DDBJ databases">
        <authorList>
            <person name="Mao J.F."/>
        </authorList>
    </citation>
    <scope>NUCLEOTIDE SEQUENCE</scope>
    <source>
        <strain evidence="4">Huo1</strain>
        <tissue evidence="4">Leaf</tissue>
    </source>
</reference>
<organism evidence="4">
    <name type="scientific">Salvia splendens</name>
    <name type="common">Scarlet sage</name>
    <dbReference type="NCBI Taxonomy" id="180675"/>
    <lineage>
        <taxon>Eukaryota</taxon>
        <taxon>Viridiplantae</taxon>
        <taxon>Streptophyta</taxon>
        <taxon>Embryophyta</taxon>
        <taxon>Tracheophyta</taxon>
        <taxon>Spermatophyta</taxon>
        <taxon>Magnoliopsida</taxon>
        <taxon>eudicotyledons</taxon>
        <taxon>Gunneridae</taxon>
        <taxon>Pentapetalae</taxon>
        <taxon>asterids</taxon>
        <taxon>lamiids</taxon>
        <taxon>Lamiales</taxon>
        <taxon>Lamiaceae</taxon>
        <taxon>Nepetoideae</taxon>
        <taxon>Mentheae</taxon>
        <taxon>Salviinae</taxon>
        <taxon>Salvia</taxon>
        <taxon>Salvia subgen. Calosphace</taxon>
        <taxon>core Calosphace</taxon>
    </lineage>
</organism>
<dbReference type="InterPro" id="IPR038324">
    <property type="entry name" value="Rpb4/RPC9_sf"/>
</dbReference>
<dbReference type="SUPFAM" id="SSF47819">
    <property type="entry name" value="HRDC-like"/>
    <property type="match status" value="1"/>
</dbReference>
<accession>A0A8X8Z5S0</accession>
<dbReference type="PANTHER" id="PTHR21297">
    <property type="entry name" value="DNA-DIRECTED RNA POLYMERASE II"/>
    <property type="match status" value="1"/>
</dbReference>
<keyword evidence="5" id="KW-1185">Reference proteome</keyword>
<evidence type="ECO:0000313" key="5">
    <source>
        <dbReference type="Proteomes" id="UP000298416"/>
    </source>
</evidence>
<sequence>MSEKGGKGGRSSLKSPVGNGDSSGKQKKGKKVQFDSEDIMETDTPISNGKADTPAAKGLALNPFNYISPATENDVAFRIRVLIVYILLIPTFYHDMDEGGKGDKTANGSKKPTGKGSTTAERRLDQELPPNSTCLMDCEAAEILQSIQDQMVILSQDPDIKLPISFDTGLTYAKRGGNYAKPETVKKIFEPLKKHGVSDCEICLITNICPESVDEVFAVVPALKPKMSKLRDPLRIALAELANLKEALANLKNSTT</sequence>
<evidence type="ECO:0000313" key="4">
    <source>
        <dbReference type="EMBL" id="KAG6392428.1"/>
    </source>
</evidence>
<comment type="subcellular location">
    <subcellularLocation>
        <location evidence="1">Nucleus</location>
    </subcellularLocation>
</comment>
<comment type="caution">
    <text evidence="4">The sequence shown here is derived from an EMBL/GenBank/DDBJ whole genome shotgun (WGS) entry which is preliminary data.</text>
</comment>
<protein>
    <recommendedName>
        <fullName evidence="6">DNA-directed RNA polymerase II subunit RPB4</fullName>
    </recommendedName>
</protein>
<evidence type="ECO:0000256" key="3">
    <source>
        <dbReference type="SAM" id="MobiDB-lite"/>
    </source>
</evidence>
<dbReference type="Proteomes" id="UP000298416">
    <property type="component" value="Unassembled WGS sequence"/>
</dbReference>
<dbReference type="GO" id="GO:0006352">
    <property type="term" value="P:DNA-templated transcription initiation"/>
    <property type="evidence" value="ECO:0007669"/>
    <property type="project" value="InterPro"/>
</dbReference>
<dbReference type="GO" id="GO:0005634">
    <property type="term" value="C:nucleus"/>
    <property type="evidence" value="ECO:0007669"/>
    <property type="project" value="UniProtKB-SubCell"/>
</dbReference>
<evidence type="ECO:0008006" key="6">
    <source>
        <dbReference type="Google" id="ProtNLM"/>
    </source>
</evidence>
<feature type="region of interest" description="Disordered" evidence="3">
    <location>
        <begin position="99"/>
        <end position="128"/>
    </location>
</feature>